<organism evidence="2 5">
    <name type="scientific">Priapulus caudatus</name>
    <name type="common">Priapulid worm</name>
    <dbReference type="NCBI Taxonomy" id="37621"/>
    <lineage>
        <taxon>Eukaryota</taxon>
        <taxon>Metazoa</taxon>
        <taxon>Ecdysozoa</taxon>
        <taxon>Scalidophora</taxon>
        <taxon>Priapulida</taxon>
        <taxon>Priapulimorpha</taxon>
        <taxon>Priapulimorphida</taxon>
        <taxon>Priapulidae</taxon>
        <taxon>Priapulus</taxon>
    </lineage>
</organism>
<evidence type="ECO:0000313" key="2">
    <source>
        <dbReference type="Proteomes" id="UP000695022"/>
    </source>
</evidence>
<sequence>MASCRASTRPSPAAARRVTKFAEDGSVNAAAVEARLDQCLKQLDQLCDTSDHSQVVLRADTNSLRDNIRGFGAIETRRQGAPSSLPGAAALTSQCLPSSLEEYEDLDHHLMHKPVADPFNIVVAFPKLSGRRDDWLTSSGTATPTTDGAKPWPPSSGATTPSAAAPRPPQHLNIPQRHLELGGKDTPVSALSEDSALSIQHWLQQIKTETEAEPTVYDDFEVIPWGASASAAATSSSGEESLFGVLEAPDTPRYFKRVLESPSSRWLVAVATEVSPSATYQRLQYFVKVTDNWDKWLSRKSKKRQDSEEGGTASPAATDGEMLFPYFQQISSSVEGWLYNPRLTEKLVNAVRRASQHSGAPSPPPPTPTNRSHGDGDELGHFRRVRAASRSDWLKKFSAGEAVAAGSRKRASPFAHFERVSKDPSDWLKKNGQEAPASPDGASPFAHFERISKDPSDWLKECVGAAMPDRVASPPPLFRHVSANAGDWLRRDSDGESVPFEFVYPPAASDVTKLCPLVAADSPSSSPGVVSAWLRVEDPLGAHAMAPSSQPAVAAATAEFHPFPLGTHVVAATVQSAAAAAAVTADLNPFQQPLNVQEWCKVAATQ</sequence>
<feature type="region of interest" description="Disordered" evidence="1">
    <location>
        <begin position="133"/>
        <end position="174"/>
    </location>
</feature>
<evidence type="ECO:0000313" key="5">
    <source>
        <dbReference type="RefSeq" id="XP_014673569.1"/>
    </source>
</evidence>
<dbReference type="GeneID" id="106813848"/>
<evidence type="ECO:0000313" key="3">
    <source>
        <dbReference type="RefSeq" id="XP_014673567.1"/>
    </source>
</evidence>
<proteinExistence type="predicted"/>
<feature type="region of interest" description="Disordered" evidence="1">
    <location>
        <begin position="425"/>
        <end position="444"/>
    </location>
</feature>
<feature type="region of interest" description="Disordered" evidence="1">
    <location>
        <begin position="298"/>
        <end position="318"/>
    </location>
</feature>
<evidence type="ECO:0000313" key="4">
    <source>
        <dbReference type="RefSeq" id="XP_014673568.1"/>
    </source>
</evidence>
<accession>A0ABM1EMZ8</accession>
<evidence type="ECO:0000256" key="1">
    <source>
        <dbReference type="SAM" id="MobiDB-lite"/>
    </source>
</evidence>
<gene>
    <name evidence="3 4 5" type="primary">LOC106813848</name>
</gene>
<dbReference type="RefSeq" id="XP_014673569.1">
    <property type="nucleotide sequence ID" value="XM_014818083.1"/>
</dbReference>
<protein>
    <submittedName>
        <fullName evidence="3 4">Uncharacterized protein LOC106813848</fullName>
    </submittedName>
</protein>
<keyword evidence="2" id="KW-1185">Reference proteome</keyword>
<dbReference type="RefSeq" id="XP_014673567.1">
    <property type="nucleotide sequence ID" value="XM_014818081.1"/>
</dbReference>
<feature type="region of interest" description="Disordered" evidence="1">
    <location>
        <begin position="352"/>
        <end position="378"/>
    </location>
</feature>
<reference evidence="3 4" key="1">
    <citation type="submission" date="2025-05" db="UniProtKB">
        <authorList>
            <consortium name="RefSeq"/>
        </authorList>
    </citation>
    <scope>IDENTIFICATION</scope>
</reference>
<feature type="compositionally biased region" description="Low complexity" evidence="1">
    <location>
        <begin position="155"/>
        <end position="165"/>
    </location>
</feature>
<dbReference type="RefSeq" id="XP_014673568.1">
    <property type="nucleotide sequence ID" value="XM_014818082.1"/>
</dbReference>
<feature type="compositionally biased region" description="Polar residues" evidence="1">
    <location>
        <begin position="136"/>
        <end position="146"/>
    </location>
</feature>
<name>A0ABM1EMZ8_PRICU</name>
<dbReference type="Proteomes" id="UP000695022">
    <property type="component" value="Unplaced"/>
</dbReference>